<dbReference type="NCBIfam" id="TIGR01977">
    <property type="entry name" value="am_tr_V_EF2568"/>
    <property type="match status" value="1"/>
</dbReference>
<dbReference type="STRING" id="1423726.FC07_GL001583"/>
<evidence type="ECO:0000256" key="5">
    <source>
        <dbReference type="ARBA" id="ARBA00050776"/>
    </source>
</evidence>
<dbReference type="InterPro" id="IPR016454">
    <property type="entry name" value="Cysteine_dSase"/>
</dbReference>
<dbReference type="SUPFAM" id="SSF53383">
    <property type="entry name" value="PLP-dependent transferases"/>
    <property type="match status" value="1"/>
</dbReference>
<dbReference type="InterPro" id="IPR015421">
    <property type="entry name" value="PyrdxlP-dep_Trfase_major"/>
</dbReference>
<gene>
    <name evidence="8" type="ORF">FC07_GL001583</name>
</gene>
<dbReference type="InterPro" id="IPR000192">
    <property type="entry name" value="Aminotrans_V_dom"/>
</dbReference>
<dbReference type="PIRSF" id="PIRSF005572">
    <property type="entry name" value="NifS"/>
    <property type="match status" value="1"/>
</dbReference>
<organism evidence="8 9">
    <name type="scientific">Loigolactobacillus bifermentans DSM 20003</name>
    <dbReference type="NCBI Taxonomy" id="1423726"/>
    <lineage>
        <taxon>Bacteria</taxon>
        <taxon>Bacillati</taxon>
        <taxon>Bacillota</taxon>
        <taxon>Bacilli</taxon>
        <taxon>Lactobacillales</taxon>
        <taxon>Lactobacillaceae</taxon>
        <taxon>Loigolactobacillus</taxon>
    </lineage>
</organism>
<sequence length="382" mass="40714">MIYLDNGATTLKKPKTVADAVYQVLASNAYANPSRGAYPAAIKAHEVVYRCRQLLKTLFHAPDEALIAFTNNATEALNFAIKGLLKPGDHVISTVFEHNSVLRPLYQMADQGVTHTLIGLDAQTGALAVDQLEQALQPNTKMVVCTHASNVTGYRLPIDQISAFCQRHQLLFVLDTSQTAGNTPIDMQAQGIDVLCFTGHKSLYGPQGTGGICFRKALPIEPLISGGSGVDSFNHHQPAFLPEALEAGTLNVPGIAGLAAGVQYCLDQGVTQLGQQAVKLADEFAAAMAELPLVTLYSHPEVDHVGTVALNVGYVNAAEISDLLTEHDIATRPGAHCAPVIHETLHTVEQGIVRFSFSSFNTQAETQAAIQTMQGIVALAKG</sequence>
<dbReference type="InterPro" id="IPR015422">
    <property type="entry name" value="PyrdxlP-dep_Trfase_small"/>
</dbReference>
<evidence type="ECO:0000256" key="1">
    <source>
        <dbReference type="ARBA" id="ARBA00001933"/>
    </source>
</evidence>
<dbReference type="PROSITE" id="PS00595">
    <property type="entry name" value="AA_TRANSFER_CLASS_5"/>
    <property type="match status" value="1"/>
</dbReference>
<comment type="cofactor">
    <cofactor evidence="1 6">
        <name>pyridoxal 5'-phosphate</name>
        <dbReference type="ChEBI" id="CHEBI:597326"/>
    </cofactor>
</comment>
<evidence type="ECO:0000256" key="6">
    <source>
        <dbReference type="RuleBase" id="RU004504"/>
    </source>
</evidence>
<accession>A0A0R1GPN8</accession>
<dbReference type="InterPro" id="IPR020578">
    <property type="entry name" value="Aminotrans_V_PyrdxlP_BS"/>
</dbReference>
<reference evidence="8 9" key="1">
    <citation type="journal article" date="2015" name="Genome Announc.">
        <title>Expanding the biotechnology potential of lactobacilli through comparative genomics of 213 strains and associated genera.</title>
        <authorList>
            <person name="Sun Z."/>
            <person name="Harris H.M."/>
            <person name="McCann A."/>
            <person name="Guo C."/>
            <person name="Argimon S."/>
            <person name="Zhang W."/>
            <person name="Yang X."/>
            <person name="Jeffery I.B."/>
            <person name="Cooney J.C."/>
            <person name="Kagawa T.F."/>
            <person name="Liu W."/>
            <person name="Song Y."/>
            <person name="Salvetti E."/>
            <person name="Wrobel A."/>
            <person name="Rasinkangas P."/>
            <person name="Parkhill J."/>
            <person name="Rea M.C."/>
            <person name="O'Sullivan O."/>
            <person name="Ritari J."/>
            <person name="Douillard F.P."/>
            <person name="Paul Ross R."/>
            <person name="Yang R."/>
            <person name="Briner A.E."/>
            <person name="Felis G.E."/>
            <person name="de Vos W.M."/>
            <person name="Barrangou R."/>
            <person name="Klaenhammer T.R."/>
            <person name="Caufield P.W."/>
            <person name="Cui Y."/>
            <person name="Zhang H."/>
            <person name="O'Toole P.W."/>
        </authorList>
    </citation>
    <scope>NUCLEOTIDE SEQUENCE [LARGE SCALE GENOMIC DNA]</scope>
    <source>
        <strain evidence="8 9">DSM 20003</strain>
    </source>
</reference>
<name>A0A0R1GPN8_9LACO</name>
<evidence type="ECO:0000259" key="7">
    <source>
        <dbReference type="Pfam" id="PF00266"/>
    </source>
</evidence>
<evidence type="ECO:0000313" key="9">
    <source>
        <dbReference type="Proteomes" id="UP000051461"/>
    </source>
</evidence>
<keyword evidence="9" id="KW-1185">Reference proteome</keyword>
<dbReference type="Gene3D" id="3.90.1150.10">
    <property type="entry name" value="Aspartate Aminotransferase, domain 1"/>
    <property type="match status" value="1"/>
</dbReference>
<dbReference type="PATRIC" id="fig|1423726.3.peg.1642"/>
<dbReference type="InterPro" id="IPR015424">
    <property type="entry name" value="PyrdxlP-dep_Trfase"/>
</dbReference>
<dbReference type="InterPro" id="IPR010969">
    <property type="entry name" value="Cys_dSase-rel_unknwn_funct"/>
</dbReference>
<feature type="domain" description="Aminotransferase class V" evidence="7">
    <location>
        <begin position="2"/>
        <end position="367"/>
    </location>
</feature>
<evidence type="ECO:0000256" key="2">
    <source>
        <dbReference type="ARBA" id="ARBA00010447"/>
    </source>
</evidence>
<comment type="caution">
    <text evidence="8">The sequence shown here is derived from an EMBL/GenBank/DDBJ whole genome shotgun (WGS) entry which is preliminary data.</text>
</comment>
<dbReference type="PANTHER" id="PTHR43586:SF4">
    <property type="entry name" value="ISOPENICILLIN N EPIMERASE"/>
    <property type="match status" value="1"/>
</dbReference>
<keyword evidence="4" id="KW-0663">Pyridoxal phosphate</keyword>
<dbReference type="Pfam" id="PF00266">
    <property type="entry name" value="Aminotran_5"/>
    <property type="match status" value="1"/>
</dbReference>
<comment type="catalytic activity">
    <reaction evidence="5">
        <text>(sulfur carrier)-H + L-cysteine = (sulfur carrier)-SH + L-alanine</text>
        <dbReference type="Rhea" id="RHEA:43892"/>
        <dbReference type="Rhea" id="RHEA-COMP:14737"/>
        <dbReference type="Rhea" id="RHEA-COMP:14739"/>
        <dbReference type="ChEBI" id="CHEBI:29917"/>
        <dbReference type="ChEBI" id="CHEBI:35235"/>
        <dbReference type="ChEBI" id="CHEBI:57972"/>
        <dbReference type="ChEBI" id="CHEBI:64428"/>
        <dbReference type="EC" id="2.8.1.7"/>
    </reaction>
</comment>
<evidence type="ECO:0000256" key="3">
    <source>
        <dbReference type="ARBA" id="ARBA00012239"/>
    </source>
</evidence>
<comment type="similarity">
    <text evidence="2">Belongs to the class-V pyridoxal-phosphate-dependent aminotransferase family. Csd subfamily.</text>
</comment>
<dbReference type="Gene3D" id="3.40.640.10">
    <property type="entry name" value="Type I PLP-dependent aspartate aminotransferase-like (Major domain)"/>
    <property type="match status" value="1"/>
</dbReference>
<dbReference type="Proteomes" id="UP000051461">
    <property type="component" value="Unassembled WGS sequence"/>
</dbReference>
<evidence type="ECO:0000256" key="4">
    <source>
        <dbReference type="ARBA" id="ARBA00022898"/>
    </source>
</evidence>
<dbReference type="AlphaFoldDB" id="A0A0R1GPN8"/>
<evidence type="ECO:0000313" key="8">
    <source>
        <dbReference type="EMBL" id="KRK32839.1"/>
    </source>
</evidence>
<dbReference type="EC" id="2.8.1.7" evidence="3"/>
<dbReference type="GO" id="GO:0031071">
    <property type="term" value="F:cysteine desulfurase activity"/>
    <property type="evidence" value="ECO:0007669"/>
    <property type="project" value="UniProtKB-EC"/>
</dbReference>
<protein>
    <recommendedName>
        <fullName evidence="3">cysteine desulfurase</fullName>
        <ecNumber evidence="3">2.8.1.7</ecNumber>
    </recommendedName>
</protein>
<dbReference type="EMBL" id="AZDA01000133">
    <property type="protein sequence ID" value="KRK32839.1"/>
    <property type="molecule type" value="Genomic_DNA"/>
</dbReference>
<proteinExistence type="inferred from homology"/>
<dbReference type="RefSeq" id="WP_057905622.1">
    <property type="nucleotide sequence ID" value="NZ_AZDA01000133.1"/>
</dbReference>
<dbReference type="OrthoDB" id="9804366at2"/>
<dbReference type="PANTHER" id="PTHR43586">
    <property type="entry name" value="CYSTEINE DESULFURASE"/>
    <property type="match status" value="1"/>
</dbReference>